<organism evidence="2 3">
    <name type="scientific">Ditylenchus destructor</name>
    <dbReference type="NCBI Taxonomy" id="166010"/>
    <lineage>
        <taxon>Eukaryota</taxon>
        <taxon>Metazoa</taxon>
        <taxon>Ecdysozoa</taxon>
        <taxon>Nematoda</taxon>
        <taxon>Chromadorea</taxon>
        <taxon>Rhabditida</taxon>
        <taxon>Tylenchina</taxon>
        <taxon>Tylenchomorpha</taxon>
        <taxon>Sphaerularioidea</taxon>
        <taxon>Anguinidae</taxon>
        <taxon>Anguininae</taxon>
        <taxon>Ditylenchus</taxon>
    </lineage>
</organism>
<dbReference type="Proteomes" id="UP001201812">
    <property type="component" value="Unassembled WGS sequence"/>
</dbReference>
<proteinExistence type="predicted"/>
<protein>
    <submittedName>
        <fullName evidence="2">Uncharacterized protein</fullName>
    </submittedName>
</protein>
<reference evidence="2" key="1">
    <citation type="submission" date="2022-01" db="EMBL/GenBank/DDBJ databases">
        <title>Genome Sequence Resource for Two Populations of Ditylenchus destructor, the Migratory Endoparasitic Phytonematode.</title>
        <authorList>
            <person name="Zhang H."/>
            <person name="Lin R."/>
            <person name="Xie B."/>
        </authorList>
    </citation>
    <scope>NUCLEOTIDE SEQUENCE</scope>
    <source>
        <strain evidence="2">BazhouSP</strain>
    </source>
</reference>
<dbReference type="EMBL" id="JAKKPZ010000319">
    <property type="protein sequence ID" value="KAI1696575.1"/>
    <property type="molecule type" value="Genomic_DNA"/>
</dbReference>
<keyword evidence="1" id="KW-1133">Transmembrane helix</keyword>
<evidence type="ECO:0000313" key="2">
    <source>
        <dbReference type="EMBL" id="KAI1696575.1"/>
    </source>
</evidence>
<evidence type="ECO:0000256" key="1">
    <source>
        <dbReference type="SAM" id="Phobius"/>
    </source>
</evidence>
<accession>A0AAD4MIP0</accession>
<keyword evidence="1" id="KW-0812">Transmembrane</keyword>
<comment type="caution">
    <text evidence="2">The sequence shown here is derived from an EMBL/GenBank/DDBJ whole genome shotgun (WGS) entry which is preliminary data.</text>
</comment>
<sequence length="118" mass="13089">MDTLSNPNNTVILYRTNLSLLISEPVSLIVFYFSCGLFLGFFIAKIGSFLRRCTKKTHNQLRCPSEPIGAVHNKGVTIGLDDADISKISRGDHVSTYFTVTIYKNADPPHPEKDSSIV</sequence>
<gene>
    <name evidence="2" type="ORF">DdX_18973</name>
</gene>
<keyword evidence="1" id="KW-0472">Membrane</keyword>
<dbReference type="AlphaFoldDB" id="A0AAD4MIP0"/>
<keyword evidence="3" id="KW-1185">Reference proteome</keyword>
<feature type="transmembrane region" description="Helical" evidence="1">
    <location>
        <begin position="29"/>
        <end position="50"/>
    </location>
</feature>
<evidence type="ECO:0000313" key="3">
    <source>
        <dbReference type="Proteomes" id="UP001201812"/>
    </source>
</evidence>
<name>A0AAD4MIP0_9BILA</name>